<feature type="chain" id="PRO_5046863501" evidence="1">
    <location>
        <begin position="23"/>
        <end position="165"/>
    </location>
</feature>
<gene>
    <name evidence="3" type="ORF">QWY96_17310</name>
</gene>
<dbReference type="Pfam" id="PF02469">
    <property type="entry name" value="Fasciclin"/>
    <property type="match status" value="1"/>
</dbReference>
<accession>A0ABT8CP65</accession>
<dbReference type="InterPro" id="IPR050904">
    <property type="entry name" value="Adhesion/Biosynth-related"/>
</dbReference>
<dbReference type="PROSITE" id="PS50213">
    <property type="entry name" value="FAS1"/>
    <property type="match status" value="1"/>
</dbReference>
<protein>
    <submittedName>
        <fullName evidence="3">Fasciclin domain-containing protein</fullName>
    </submittedName>
</protein>
<evidence type="ECO:0000313" key="3">
    <source>
        <dbReference type="EMBL" id="MDN3702221.1"/>
    </source>
</evidence>
<organism evidence="3 4">
    <name type="scientific">Vibrio artabrorum</name>
    <dbReference type="NCBI Taxonomy" id="446374"/>
    <lineage>
        <taxon>Bacteria</taxon>
        <taxon>Pseudomonadati</taxon>
        <taxon>Pseudomonadota</taxon>
        <taxon>Gammaproteobacteria</taxon>
        <taxon>Vibrionales</taxon>
        <taxon>Vibrionaceae</taxon>
        <taxon>Vibrio</taxon>
    </lineage>
</organism>
<dbReference type="Gene3D" id="2.30.180.10">
    <property type="entry name" value="FAS1 domain"/>
    <property type="match status" value="1"/>
</dbReference>
<comment type="caution">
    <text evidence="3">The sequence shown here is derived from an EMBL/GenBank/DDBJ whole genome shotgun (WGS) entry which is preliminary data.</text>
</comment>
<evidence type="ECO:0000256" key="1">
    <source>
        <dbReference type="SAM" id="SignalP"/>
    </source>
</evidence>
<name>A0ABT8CP65_9VIBR</name>
<dbReference type="InterPro" id="IPR036378">
    <property type="entry name" value="FAS1_dom_sf"/>
</dbReference>
<dbReference type="RefSeq" id="WP_261839899.1">
    <property type="nucleotide sequence ID" value="NZ_AP025459.1"/>
</dbReference>
<dbReference type="SUPFAM" id="SSF82153">
    <property type="entry name" value="FAS1 domain"/>
    <property type="match status" value="1"/>
</dbReference>
<evidence type="ECO:0000313" key="4">
    <source>
        <dbReference type="Proteomes" id="UP001223712"/>
    </source>
</evidence>
<dbReference type="PANTHER" id="PTHR10900">
    <property type="entry name" value="PERIOSTIN-RELATED"/>
    <property type="match status" value="1"/>
</dbReference>
<sequence>MINHISKIITLMVTTLFFTAFAHANHHGMKKDIVDVAVENGSFNTLVTAVKAAGLVETLKGEGPFTVFAPTDEAFAKLPDGTIDMLLKPENKDKLIAVLTYHVVSGKVMAADVMKIDRADTLQGQAVMVSTNDGTVMINNAKVIAADVKASNGVIHVIDTVLLPK</sequence>
<dbReference type="InterPro" id="IPR000782">
    <property type="entry name" value="FAS1_domain"/>
</dbReference>
<feature type="signal peptide" evidence="1">
    <location>
        <begin position="1"/>
        <end position="22"/>
    </location>
</feature>
<evidence type="ECO:0000259" key="2">
    <source>
        <dbReference type="PROSITE" id="PS50213"/>
    </source>
</evidence>
<keyword evidence="1" id="KW-0732">Signal</keyword>
<dbReference type="PANTHER" id="PTHR10900:SF77">
    <property type="entry name" value="FI19380P1"/>
    <property type="match status" value="1"/>
</dbReference>
<feature type="domain" description="FAS1" evidence="2">
    <location>
        <begin position="30"/>
        <end position="162"/>
    </location>
</feature>
<proteinExistence type="predicted"/>
<reference evidence="4" key="1">
    <citation type="journal article" date="2019" name="Int. J. Syst. Evol. Microbiol.">
        <title>The Global Catalogue of Microorganisms (GCM) 10K type strain sequencing project: providing services to taxonomists for standard genome sequencing and annotation.</title>
        <authorList>
            <consortium name="The Broad Institute Genomics Platform"/>
            <consortium name="The Broad Institute Genome Sequencing Center for Infectious Disease"/>
            <person name="Wu L."/>
            <person name="Ma J."/>
        </authorList>
    </citation>
    <scope>NUCLEOTIDE SEQUENCE [LARGE SCALE GENOMIC DNA]</scope>
    <source>
        <strain evidence="4">CECT 7226</strain>
    </source>
</reference>
<dbReference type="Proteomes" id="UP001223712">
    <property type="component" value="Unassembled WGS sequence"/>
</dbReference>
<dbReference type="SMART" id="SM00554">
    <property type="entry name" value="FAS1"/>
    <property type="match status" value="1"/>
</dbReference>
<dbReference type="EMBL" id="JAUFQY010000002">
    <property type="protein sequence ID" value="MDN3702221.1"/>
    <property type="molecule type" value="Genomic_DNA"/>
</dbReference>
<keyword evidence="4" id="KW-1185">Reference proteome</keyword>